<accession>A0AA92U8Q1</accession>
<evidence type="ECO:0000313" key="1">
    <source>
        <dbReference type="EMBL" id="RGW74386.1"/>
    </source>
</evidence>
<dbReference type="NCBIfam" id="TIGR01643">
    <property type="entry name" value="YD_repeat_2x"/>
    <property type="match status" value="1"/>
</dbReference>
<comment type="caution">
    <text evidence="1">The sequence shown here is derived from an EMBL/GenBank/DDBJ whole genome shotgun (WGS) entry which is preliminary data.</text>
</comment>
<dbReference type="InterPro" id="IPR031325">
    <property type="entry name" value="RHS_repeat"/>
</dbReference>
<organism evidence="1 2">
    <name type="scientific">Segatella copri</name>
    <dbReference type="NCBI Taxonomy" id="165179"/>
    <lineage>
        <taxon>Bacteria</taxon>
        <taxon>Pseudomonadati</taxon>
        <taxon>Bacteroidota</taxon>
        <taxon>Bacteroidia</taxon>
        <taxon>Bacteroidales</taxon>
        <taxon>Prevotellaceae</taxon>
        <taxon>Segatella</taxon>
    </lineage>
</organism>
<gene>
    <name evidence="1" type="ORF">DWV53_14450</name>
</gene>
<evidence type="ECO:0008006" key="3">
    <source>
        <dbReference type="Google" id="ProtNLM"/>
    </source>
</evidence>
<name>A0AA92U8Q1_9BACT</name>
<dbReference type="Pfam" id="PF05593">
    <property type="entry name" value="RHS_repeat"/>
    <property type="match status" value="1"/>
</dbReference>
<dbReference type="Proteomes" id="UP000285776">
    <property type="component" value="Unassembled WGS sequence"/>
</dbReference>
<evidence type="ECO:0000313" key="2">
    <source>
        <dbReference type="Proteomes" id="UP000285776"/>
    </source>
</evidence>
<dbReference type="RefSeq" id="WP_118155300.1">
    <property type="nucleotide sequence ID" value="NZ_JAPDUU010000001.1"/>
</dbReference>
<sequence>MMILVKCKFRGNEFTFSWDGIQRLVRVTDTEGNVTTSTYDMGDRRTEVNHPASGITSLTRMVKIWLFTIDF</sequence>
<dbReference type="Gene3D" id="2.180.10.10">
    <property type="entry name" value="RHS repeat-associated core"/>
    <property type="match status" value="1"/>
</dbReference>
<proteinExistence type="predicted"/>
<reference evidence="1 2" key="1">
    <citation type="submission" date="2018-08" db="EMBL/GenBank/DDBJ databases">
        <title>A genome reference for cultivated species of the human gut microbiota.</title>
        <authorList>
            <person name="Zou Y."/>
            <person name="Xue W."/>
            <person name="Luo G."/>
        </authorList>
    </citation>
    <scope>NUCLEOTIDE SEQUENCE [LARGE SCALE GENOMIC DNA]</scope>
    <source>
        <strain evidence="1 2">AF10-17</strain>
    </source>
</reference>
<dbReference type="InterPro" id="IPR006530">
    <property type="entry name" value="YD"/>
</dbReference>
<dbReference type="AlphaFoldDB" id="A0AA92U8Q1"/>
<protein>
    <recommendedName>
        <fullName evidence="3">RHS repeat protein</fullName>
    </recommendedName>
</protein>
<dbReference type="EMBL" id="QSAV01000072">
    <property type="protein sequence ID" value="RGW74386.1"/>
    <property type="molecule type" value="Genomic_DNA"/>
</dbReference>